<name>A0A939JQS0_9ACTN</name>
<dbReference type="Pfam" id="PF13599">
    <property type="entry name" value="Pentapeptide_4"/>
    <property type="match status" value="1"/>
</dbReference>
<dbReference type="PANTHER" id="PTHR14136">
    <property type="entry name" value="BTB_POZ DOMAIN-CONTAINING PROTEIN KCTD9"/>
    <property type="match status" value="1"/>
</dbReference>
<keyword evidence="3" id="KW-1185">Reference proteome</keyword>
<reference evidence="2" key="1">
    <citation type="submission" date="2021-03" db="EMBL/GenBank/DDBJ databases">
        <title>Streptomyces strains.</title>
        <authorList>
            <person name="Lund M.B."/>
            <person name="Toerring T."/>
        </authorList>
    </citation>
    <scope>NUCLEOTIDE SEQUENCE</scope>
    <source>
        <strain evidence="2">JCM 4242</strain>
    </source>
</reference>
<comment type="caution">
    <text evidence="2">The sequence shown here is derived from an EMBL/GenBank/DDBJ whole genome shotgun (WGS) entry which is preliminary data.</text>
</comment>
<dbReference type="PANTHER" id="PTHR14136:SF17">
    <property type="entry name" value="BTB_POZ DOMAIN-CONTAINING PROTEIN KCTD9"/>
    <property type="match status" value="1"/>
</dbReference>
<dbReference type="Proteomes" id="UP000664781">
    <property type="component" value="Unassembled WGS sequence"/>
</dbReference>
<dbReference type="AlphaFoldDB" id="A0A939JQS0"/>
<dbReference type="RefSeq" id="WP_207246934.1">
    <property type="nucleotide sequence ID" value="NZ_JAFMOF010000001.1"/>
</dbReference>
<gene>
    <name evidence="2" type="ORF">J1792_08605</name>
</gene>
<dbReference type="InterPro" id="IPR051082">
    <property type="entry name" value="Pentapeptide-BTB/POZ_domain"/>
</dbReference>
<dbReference type="SUPFAM" id="SSF141571">
    <property type="entry name" value="Pentapeptide repeat-like"/>
    <property type="match status" value="1"/>
</dbReference>
<evidence type="ECO:0000313" key="2">
    <source>
        <dbReference type="EMBL" id="MBO0652844.1"/>
    </source>
</evidence>
<evidence type="ECO:0000313" key="3">
    <source>
        <dbReference type="Proteomes" id="UP000664781"/>
    </source>
</evidence>
<dbReference type="Gene3D" id="2.160.20.80">
    <property type="entry name" value="E3 ubiquitin-protein ligase SopA"/>
    <property type="match status" value="1"/>
</dbReference>
<dbReference type="Pfam" id="PF00805">
    <property type="entry name" value="Pentapeptide"/>
    <property type="match status" value="1"/>
</dbReference>
<feature type="region of interest" description="Disordered" evidence="1">
    <location>
        <begin position="1"/>
        <end position="43"/>
    </location>
</feature>
<sequence>MATTRGGGRRQAGKAGPVARLPEVRLPELRPFEGGEPEPEGDYDGLAFTDADFTGRSGEGAYFGDCGLYRCVLDEALLSRARMVDCVLEGVRGVGTDLAEASLRDVEVRDGRFGGVQLHGAVLERVLVKGGKIDYLNARKAVLKDVTFDGCVLSEADFGGARLERVVFRDCVLRGVDFTGTQMKDVDLRAVAELDIARGVERLSGAIVSPAQLLDLAPAFAAAIGIRVEAPPAE</sequence>
<organism evidence="2 3">
    <name type="scientific">Streptomyces triculaminicus</name>
    <dbReference type="NCBI Taxonomy" id="2816232"/>
    <lineage>
        <taxon>Bacteria</taxon>
        <taxon>Bacillati</taxon>
        <taxon>Actinomycetota</taxon>
        <taxon>Actinomycetes</taxon>
        <taxon>Kitasatosporales</taxon>
        <taxon>Streptomycetaceae</taxon>
        <taxon>Streptomyces</taxon>
    </lineage>
</organism>
<feature type="compositionally biased region" description="Basic and acidic residues" evidence="1">
    <location>
        <begin position="22"/>
        <end position="33"/>
    </location>
</feature>
<proteinExistence type="predicted"/>
<dbReference type="InterPro" id="IPR001646">
    <property type="entry name" value="5peptide_repeat"/>
</dbReference>
<dbReference type="EMBL" id="JAFMOF010000001">
    <property type="protein sequence ID" value="MBO0652844.1"/>
    <property type="molecule type" value="Genomic_DNA"/>
</dbReference>
<evidence type="ECO:0000256" key="1">
    <source>
        <dbReference type="SAM" id="MobiDB-lite"/>
    </source>
</evidence>
<accession>A0A939JQS0</accession>
<protein>
    <submittedName>
        <fullName evidence="2">Pentapeptide repeat-containing protein</fullName>
    </submittedName>
</protein>